<dbReference type="Proteomes" id="UP001500897">
    <property type="component" value="Unassembled WGS sequence"/>
</dbReference>
<proteinExistence type="predicted"/>
<keyword evidence="2" id="KW-1185">Reference proteome</keyword>
<organism evidence="1 2">
    <name type="scientific">Kitasatospora saccharophila</name>
    <dbReference type="NCBI Taxonomy" id="407973"/>
    <lineage>
        <taxon>Bacteria</taxon>
        <taxon>Bacillati</taxon>
        <taxon>Actinomycetota</taxon>
        <taxon>Actinomycetes</taxon>
        <taxon>Kitasatosporales</taxon>
        <taxon>Streptomycetaceae</taxon>
        <taxon>Kitasatospora</taxon>
    </lineage>
</organism>
<evidence type="ECO:0000313" key="1">
    <source>
        <dbReference type="EMBL" id="GAA2123737.1"/>
    </source>
</evidence>
<reference evidence="2" key="1">
    <citation type="journal article" date="2019" name="Int. J. Syst. Evol. Microbiol.">
        <title>The Global Catalogue of Microorganisms (GCM) 10K type strain sequencing project: providing services to taxonomists for standard genome sequencing and annotation.</title>
        <authorList>
            <consortium name="The Broad Institute Genomics Platform"/>
            <consortium name="The Broad Institute Genome Sequencing Center for Infectious Disease"/>
            <person name="Wu L."/>
            <person name="Ma J."/>
        </authorList>
    </citation>
    <scope>NUCLEOTIDE SEQUENCE [LARGE SCALE GENOMIC DNA]</scope>
    <source>
        <strain evidence="2">JCM 14559</strain>
    </source>
</reference>
<protein>
    <submittedName>
        <fullName evidence="1">Uncharacterized protein</fullName>
    </submittedName>
</protein>
<name>A0ABP5K2K4_9ACTN</name>
<gene>
    <name evidence="1" type="ORF">GCM10009759_75010</name>
</gene>
<sequence length="111" mass="13062">MDAGWRIDYRADMALQHPRTVPIYLTSWAAYMLLRRPPMFGLKAWWGGFFEGVRVSCPPRRPMWWSTVQRMAKLGRPPVFCQPTQALRCWASVRRPGRLRRTSPGSRRAWT</sequence>
<evidence type="ECO:0000313" key="2">
    <source>
        <dbReference type="Proteomes" id="UP001500897"/>
    </source>
</evidence>
<comment type="caution">
    <text evidence="1">The sequence shown here is derived from an EMBL/GenBank/DDBJ whole genome shotgun (WGS) entry which is preliminary data.</text>
</comment>
<accession>A0ABP5K2K4</accession>
<dbReference type="EMBL" id="BAAANS010000095">
    <property type="protein sequence ID" value="GAA2123737.1"/>
    <property type="molecule type" value="Genomic_DNA"/>
</dbReference>